<dbReference type="PANTHER" id="PTHR43072:SF36">
    <property type="entry name" value="RIBOSOMAL-PROTEIN-ALANINE ACETYLTRANSFERASE"/>
    <property type="match status" value="1"/>
</dbReference>
<dbReference type="FunFam" id="3.40.630.30:FF:000133">
    <property type="entry name" value="Acetyltransferase, GNAT family"/>
    <property type="match status" value="1"/>
</dbReference>
<dbReference type="Gene3D" id="3.40.630.30">
    <property type="match status" value="1"/>
</dbReference>
<reference evidence="2 3" key="1">
    <citation type="submission" date="2019-03" db="EMBL/GenBank/DDBJ databases">
        <authorList>
            <person name="He R.-H."/>
        </authorList>
    </citation>
    <scope>NUCLEOTIDE SEQUENCE [LARGE SCALE GENOMIC DNA]</scope>
    <source>
        <strain evidence="3">SH 714</strain>
    </source>
</reference>
<dbReference type="SUPFAM" id="SSF55729">
    <property type="entry name" value="Acyl-CoA N-acyltransferases (Nat)"/>
    <property type="match status" value="1"/>
</dbReference>
<keyword evidence="2" id="KW-0808">Transferase</keyword>
<name>A0A4Y8IEU0_9BACI</name>
<evidence type="ECO:0000313" key="2">
    <source>
        <dbReference type="EMBL" id="TFB13592.1"/>
    </source>
</evidence>
<dbReference type="PANTHER" id="PTHR43072">
    <property type="entry name" value="N-ACETYLTRANSFERASE"/>
    <property type="match status" value="1"/>
</dbReference>
<gene>
    <name evidence="2" type="ORF">E3U55_15850</name>
</gene>
<sequence>MNMRQLKVEDCQRIIPVMNEWWGGREMTHLLPRFLFDNFNDTSFVIEKNDNIIGFLIGFLSQSNKEEAYIHLVGVNPNNRREGVGSALYNEFFKIVKKSNVKRVRCITSPVNKNSIYYHTNIGFSIVEGDKLVDNIPVHTNYDCKGNERVLFVKNI</sequence>
<dbReference type="CDD" id="cd04301">
    <property type="entry name" value="NAT_SF"/>
    <property type="match status" value="1"/>
</dbReference>
<organism evidence="2 3">
    <name type="scientific">Filobacillus milosensis</name>
    <dbReference type="NCBI Taxonomy" id="94137"/>
    <lineage>
        <taxon>Bacteria</taxon>
        <taxon>Bacillati</taxon>
        <taxon>Bacillota</taxon>
        <taxon>Bacilli</taxon>
        <taxon>Bacillales</taxon>
        <taxon>Bacillaceae</taxon>
        <taxon>Filobacillus</taxon>
    </lineage>
</organism>
<dbReference type="AlphaFoldDB" id="A0A4Y8IEU0"/>
<dbReference type="RefSeq" id="WP_134341460.1">
    <property type="nucleotide sequence ID" value="NZ_SOPW01000024.1"/>
</dbReference>
<evidence type="ECO:0000259" key="1">
    <source>
        <dbReference type="PROSITE" id="PS51186"/>
    </source>
</evidence>
<keyword evidence="3" id="KW-1185">Reference proteome</keyword>
<feature type="domain" description="N-acetyltransferase" evidence="1">
    <location>
        <begin position="1"/>
        <end position="147"/>
    </location>
</feature>
<dbReference type="InterPro" id="IPR000182">
    <property type="entry name" value="GNAT_dom"/>
</dbReference>
<comment type="caution">
    <text evidence="2">The sequence shown here is derived from an EMBL/GenBank/DDBJ whole genome shotgun (WGS) entry which is preliminary data.</text>
</comment>
<dbReference type="InterPro" id="IPR017255">
    <property type="entry name" value="AcTrfase_GNAT_prd"/>
</dbReference>
<dbReference type="Proteomes" id="UP000297975">
    <property type="component" value="Unassembled WGS sequence"/>
</dbReference>
<dbReference type="PROSITE" id="PS51186">
    <property type="entry name" value="GNAT"/>
    <property type="match status" value="1"/>
</dbReference>
<protein>
    <submittedName>
        <fullName evidence="2">GNAT family N-acetyltransferase</fullName>
    </submittedName>
</protein>
<dbReference type="PIRSF" id="PIRSF037663">
    <property type="entry name" value="Acetyltransf_GNAT_prd"/>
    <property type="match status" value="1"/>
</dbReference>
<dbReference type="GO" id="GO:0016747">
    <property type="term" value="F:acyltransferase activity, transferring groups other than amino-acyl groups"/>
    <property type="evidence" value="ECO:0007669"/>
    <property type="project" value="InterPro"/>
</dbReference>
<accession>A0A4Y8IEU0</accession>
<proteinExistence type="predicted"/>
<dbReference type="EMBL" id="SOPW01000024">
    <property type="protein sequence ID" value="TFB13592.1"/>
    <property type="molecule type" value="Genomic_DNA"/>
</dbReference>
<dbReference type="Pfam" id="PF00583">
    <property type="entry name" value="Acetyltransf_1"/>
    <property type="match status" value="1"/>
</dbReference>
<dbReference type="OrthoDB" id="8593648at2"/>
<evidence type="ECO:0000313" key="3">
    <source>
        <dbReference type="Proteomes" id="UP000297975"/>
    </source>
</evidence>
<dbReference type="InterPro" id="IPR016181">
    <property type="entry name" value="Acyl_CoA_acyltransferase"/>
</dbReference>